<dbReference type="Proteomes" id="UP000196447">
    <property type="component" value="Unassembled WGS sequence"/>
</dbReference>
<organism evidence="1 2">
    <name type="scientific">Klebsiella pneumoniae</name>
    <dbReference type="NCBI Taxonomy" id="573"/>
    <lineage>
        <taxon>Bacteria</taxon>
        <taxon>Pseudomonadati</taxon>
        <taxon>Pseudomonadota</taxon>
        <taxon>Gammaproteobacteria</taxon>
        <taxon>Enterobacterales</taxon>
        <taxon>Enterobacteriaceae</taxon>
        <taxon>Klebsiella/Raoultella group</taxon>
        <taxon>Klebsiella</taxon>
        <taxon>Klebsiella pneumoniae complex</taxon>
    </lineage>
</organism>
<protein>
    <submittedName>
        <fullName evidence="1">Uncharacterized protein</fullName>
    </submittedName>
</protein>
<dbReference type="EMBL" id="NDBK01000069">
    <property type="protein sequence ID" value="OVF70494.1"/>
    <property type="molecule type" value="Genomic_DNA"/>
</dbReference>
<evidence type="ECO:0000313" key="1">
    <source>
        <dbReference type="EMBL" id="OVF70494.1"/>
    </source>
</evidence>
<dbReference type="AlphaFoldDB" id="A0A422ZGI5"/>
<accession>A0A422ZGI5</accession>
<evidence type="ECO:0000313" key="2">
    <source>
        <dbReference type="Proteomes" id="UP000196447"/>
    </source>
</evidence>
<sequence>MTHYRFPNVRRENSRLSYTKLRHQARLYGNFFHLFCLYGNDCVAALNITKTLNLLIWKGYDSTRSSIF</sequence>
<reference evidence="1 2" key="1">
    <citation type="submission" date="2017-03" db="EMBL/GenBank/DDBJ databases">
        <authorList>
            <person name="Fouts D."/>
            <person name="Stalin M.J."/>
            <person name="Chen L."/>
            <person name="Wright M."/>
            <person name="Sutton G."/>
            <person name="Nguyen K."/>
            <person name="Vanduin D."/>
            <person name="Rojas L."/>
            <person name="Hujer A."/>
            <person name="Hujer K."/>
            <person name="Bonomo R."/>
            <person name="Kreiswirth B."/>
            <person name="Adams M."/>
        </authorList>
    </citation>
    <scope>NUCLEOTIDE SEQUENCE [LARGE SCALE GENOMIC DNA]</scope>
    <source>
        <strain evidence="1 2">39383</strain>
    </source>
</reference>
<comment type="caution">
    <text evidence="1">The sequence shown here is derived from an EMBL/GenBank/DDBJ whole genome shotgun (WGS) entry which is preliminary data.</text>
</comment>
<gene>
    <name evidence="1" type="ORF">B5L96_15445</name>
</gene>
<proteinExistence type="predicted"/>
<name>A0A422ZGI5_KLEPN</name>